<comment type="caution">
    <text evidence="10">The sequence shown here is derived from an EMBL/GenBank/DDBJ whole genome shotgun (WGS) entry which is preliminary data.</text>
</comment>
<dbReference type="Gene3D" id="3.40.50.200">
    <property type="entry name" value="Peptidase S8/S53 domain"/>
    <property type="match status" value="1"/>
</dbReference>
<dbReference type="Proteomes" id="UP000316706">
    <property type="component" value="Unassembled WGS sequence"/>
</dbReference>
<dbReference type="PROSITE" id="PS00137">
    <property type="entry name" value="SUBTILASE_HIS"/>
    <property type="match status" value="1"/>
</dbReference>
<feature type="region of interest" description="Disordered" evidence="7">
    <location>
        <begin position="103"/>
        <end position="135"/>
    </location>
</feature>
<feature type="signal peptide" evidence="8">
    <location>
        <begin position="1"/>
        <end position="19"/>
    </location>
</feature>
<dbReference type="InterPro" id="IPR050131">
    <property type="entry name" value="Peptidase_S8_subtilisin-like"/>
</dbReference>
<dbReference type="InterPro" id="IPR023827">
    <property type="entry name" value="Peptidase_S8_Asp-AS"/>
</dbReference>
<dbReference type="SUPFAM" id="SSF52743">
    <property type="entry name" value="Subtilisin-like"/>
    <property type="match status" value="1"/>
</dbReference>
<dbReference type="EMBL" id="VFPO01000001">
    <property type="protein sequence ID" value="TQM71868.1"/>
    <property type="molecule type" value="Genomic_DNA"/>
</dbReference>
<reference evidence="10 11" key="1">
    <citation type="submission" date="2019-06" db="EMBL/GenBank/DDBJ databases">
        <title>Sequencing the genomes of 1000 actinobacteria strains.</title>
        <authorList>
            <person name="Klenk H.-P."/>
        </authorList>
    </citation>
    <scope>NUCLEOTIDE SEQUENCE [LARGE SCALE GENOMIC DNA]</scope>
    <source>
        <strain evidence="10 11">DSM 45043</strain>
    </source>
</reference>
<dbReference type="GO" id="GO:0004252">
    <property type="term" value="F:serine-type endopeptidase activity"/>
    <property type="evidence" value="ECO:0007669"/>
    <property type="project" value="UniProtKB-UniRule"/>
</dbReference>
<evidence type="ECO:0000256" key="6">
    <source>
        <dbReference type="RuleBase" id="RU003355"/>
    </source>
</evidence>
<keyword evidence="3 5" id="KW-0378">Hydrolase</keyword>
<dbReference type="InterPro" id="IPR036852">
    <property type="entry name" value="Peptidase_S8/S53_dom_sf"/>
</dbReference>
<keyword evidence="11" id="KW-1185">Reference proteome</keyword>
<feature type="active site" description="Charge relay system" evidence="5">
    <location>
        <position position="472"/>
    </location>
</feature>
<dbReference type="PROSITE" id="PS51892">
    <property type="entry name" value="SUBTILASE"/>
    <property type="match status" value="1"/>
</dbReference>
<evidence type="ECO:0000313" key="11">
    <source>
        <dbReference type="Proteomes" id="UP000316706"/>
    </source>
</evidence>
<evidence type="ECO:0000256" key="1">
    <source>
        <dbReference type="ARBA" id="ARBA00011073"/>
    </source>
</evidence>
<dbReference type="InterPro" id="IPR023828">
    <property type="entry name" value="Peptidase_S8_Ser-AS"/>
</dbReference>
<evidence type="ECO:0000256" key="8">
    <source>
        <dbReference type="SAM" id="SignalP"/>
    </source>
</evidence>
<dbReference type="OrthoDB" id="9813435at2"/>
<evidence type="ECO:0000256" key="7">
    <source>
        <dbReference type="SAM" id="MobiDB-lite"/>
    </source>
</evidence>
<feature type="domain" description="Peptidase S8/S53" evidence="9">
    <location>
        <begin position="162"/>
        <end position="521"/>
    </location>
</feature>
<name>A0A543IMV3_9ACTN</name>
<evidence type="ECO:0000256" key="2">
    <source>
        <dbReference type="ARBA" id="ARBA00022670"/>
    </source>
</evidence>
<gene>
    <name evidence="10" type="ORF">FHX41_5647</name>
</gene>
<evidence type="ECO:0000256" key="3">
    <source>
        <dbReference type="ARBA" id="ARBA00022801"/>
    </source>
</evidence>
<dbReference type="PROSITE" id="PS00136">
    <property type="entry name" value="SUBTILASE_ASP"/>
    <property type="match status" value="1"/>
</dbReference>
<evidence type="ECO:0000313" key="10">
    <source>
        <dbReference type="EMBL" id="TQM71868.1"/>
    </source>
</evidence>
<comment type="similarity">
    <text evidence="1 5 6">Belongs to the peptidase S8 family.</text>
</comment>
<feature type="active site" description="Charge relay system" evidence="5">
    <location>
        <position position="170"/>
    </location>
</feature>
<feature type="active site" description="Charge relay system" evidence="5">
    <location>
        <position position="225"/>
    </location>
</feature>
<protein>
    <submittedName>
        <fullName evidence="10">Subtilase family protein</fullName>
    </submittedName>
</protein>
<evidence type="ECO:0000256" key="5">
    <source>
        <dbReference type="PROSITE-ProRule" id="PRU01240"/>
    </source>
</evidence>
<accession>A0A543IMV3</accession>
<dbReference type="InterPro" id="IPR015500">
    <property type="entry name" value="Peptidase_S8_subtilisin-rel"/>
</dbReference>
<dbReference type="GO" id="GO:0006508">
    <property type="term" value="P:proteolysis"/>
    <property type="evidence" value="ECO:0007669"/>
    <property type="project" value="UniProtKB-KW"/>
</dbReference>
<dbReference type="Pfam" id="PF00082">
    <property type="entry name" value="Peptidase_S8"/>
    <property type="match status" value="1"/>
</dbReference>
<evidence type="ECO:0000259" key="9">
    <source>
        <dbReference type="Pfam" id="PF00082"/>
    </source>
</evidence>
<dbReference type="PANTHER" id="PTHR43806:SF11">
    <property type="entry name" value="CEREVISIN-RELATED"/>
    <property type="match status" value="1"/>
</dbReference>
<dbReference type="PANTHER" id="PTHR43806">
    <property type="entry name" value="PEPTIDASE S8"/>
    <property type="match status" value="1"/>
</dbReference>
<dbReference type="PROSITE" id="PS00138">
    <property type="entry name" value="SUBTILASE_SER"/>
    <property type="match status" value="1"/>
</dbReference>
<dbReference type="AlphaFoldDB" id="A0A543IMV3"/>
<evidence type="ECO:0000256" key="4">
    <source>
        <dbReference type="ARBA" id="ARBA00022825"/>
    </source>
</evidence>
<dbReference type="PRINTS" id="PR00723">
    <property type="entry name" value="SUBTILISIN"/>
</dbReference>
<proteinExistence type="inferred from homology"/>
<sequence length="569" mass="60804">MRRALISAACAVATMTALAAPASAAPGPSHTKGEESEYVVLYREDVHPSRARRAVREAGGKVVHENRDVGVATVRSKNPGFVRAAMRERELEGVAHNRVIGKAPKPAKKKAAKIEETVGSKAAISPAGKPSKDTEPLADLQWDMKQIGATADGSYKKEPGDKRVLVGILDTGVDGSHPDIKPNFNRKLSRNFTRDIPTDGNGDELDGPCEFASCVDPVDWDDNDHGTHVASTIASPRNGLGMAGVAPNVSIVNLRVGQDSGYFFLQPTVDGLTYAGKTGIDVVNMSYYVDPWLWNCVDNPADGPEARLEQATIIKATQRALNFAHERGVTLISAAGNDFVDYTKTNTDTGSPGFPSVPGEKPYERTIPPSCVSMPSEGDHVIPVSATGPSGRKSYYSSFGDGYVAVAAPGGDKVDTPDQRPDDRGGIWAAYPERLAKARGELNADGTPNVPYVIQSCKGDDCAYYQSIQGTSMAAPHAVGVAALIVSKYGHRDRRNGGLTLSPRRVEQILRGTATAKPCPSPRTVEYVWYAQSGGEWQKRTSTQTCEGSKERNGFFGNGVVNALNAVQH</sequence>
<organism evidence="10 11">
    <name type="scientific">Actinomadura hallensis</name>
    <dbReference type="NCBI Taxonomy" id="337895"/>
    <lineage>
        <taxon>Bacteria</taxon>
        <taxon>Bacillati</taxon>
        <taxon>Actinomycetota</taxon>
        <taxon>Actinomycetes</taxon>
        <taxon>Streptosporangiales</taxon>
        <taxon>Thermomonosporaceae</taxon>
        <taxon>Actinomadura</taxon>
    </lineage>
</organism>
<keyword evidence="4 5" id="KW-0720">Serine protease</keyword>
<dbReference type="InterPro" id="IPR022398">
    <property type="entry name" value="Peptidase_S8_His-AS"/>
</dbReference>
<feature type="chain" id="PRO_5039246264" evidence="8">
    <location>
        <begin position="20"/>
        <end position="569"/>
    </location>
</feature>
<dbReference type="InterPro" id="IPR000209">
    <property type="entry name" value="Peptidase_S8/S53_dom"/>
</dbReference>
<keyword evidence="8" id="KW-0732">Signal</keyword>
<keyword evidence="2 5" id="KW-0645">Protease</keyword>